<keyword evidence="5" id="KW-1185">Reference proteome</keyword>
<keyword evidence="2" id="KW-0472">Membrane</keyword>
<protein>
    <submittedName>
        <fullName evidence="3 4">Uncharacterized protein</fullName>
    </submittedName>
</protein>
<feature type="compositionally biased region" description="Basic and acidic residues" evidence="1">
    <location>
        <begin position="135"/>
        <end position="144"/>
    </location>
</feature>
<evidence type="ECO:0000313" key="5">
    <source>
        <dbReference type="Proteomes" id="UP000011715"/>
    </source>
</evidence>
<gene>
    <name evidence="3" type="ORF">MAPG_07343</name>
</gene>
<dbReference type="eggNOG" id="ENOG502R74P">
    <property type="taxonomic scope" value="Eukaryota"/>
</dbReference>
<accession>A0A0C4E4F0</accession>
<dbReference type="EnsemblFungi" id="MAPG_07343T0">
    <property type="protein sequence ID" value="MAPG_07343T0"/>
    <property type="gene ID" value="MAPG_07343"/>
</dbReference>
<sequence length="144" mass="15225">MGAPGGGRPGADWTAAYILIGVGVPVGWAIAVAVAVISERRAARRPVDPRVAATIVALSDVRTFPWRVPSDEEDLVVVASGSNSSSSTAAGSTYVNDDAAADPAAEELVEMQRAQNAWVSESESQSQSQQQQYKSRADMHREKV</sequence>
<evidence type="ECO:0000256" key="2">
    <source>
        <dbReference type="SAM" id="Phobius"/>
    </source>
</evidence>
<proteinExistence type="predicted"/>
<name>A0A0C4E4F0_MAGP6</name>
<dbReference type="EMBL" id="GL876971">
    <property type="protein sequence ID" value="KLU88356.1"/>
    <property type="molecule type" value="Genomic_DNA"/>
</dbReference>
<dbReference type="VEuPathDB" id="FungiDB:MAPG_07343"/>
<organism evidence="4 5">
    <name type="scientific">Magnaporthiopsis poae (strain ATCC 64411 / 73-15)</name>
    <name type="common">Kentucky bluegrass fungus</name>
    <name type="synonym">Magnaporthe poae</name>
    <dbReference type="NCBI Taxonomy" id="644358"/>
    <lineage>
        <taxon>Eukaryota</taxon>
        <taxon>Fungi</taxon>
        <taxon>Dikarya</taxon>
        <taxon>Ascomycota</taxon>
        <taxon>Pezizomycotina</taxon>
        <taxon>Sordariomycetes</taxon>
        <taxon>Sordariomycetidae</taxon>
        <taxon>Magnaporthales</taxon>
        <taxon>Magnaporthaceae</taxon>
        <taxon>Magnaporthiopsis</taxon>
    </lineage>
</organism>
<feature type="compositionally biased region" description="Low complexity" evidence="1">
    <location>
        <begin position="81"/>
        <end position="103"/>
    </location>
</feature>
<feature type="transmembrane region" description="Helical" evidence="2">
    <location>
        <begin position="15"/>
        <end position="37"/>
    </location>
</feature>
<keyword evidence="2" id="KW-0812">Transmembrane</keyword>
<evidence type="ECO:0000313" key="4">
    <source>
        <dbReference type="EnsemblFungi" id="MAPG_07343T0"/>
    </source>
</evidence>
<feature type="region of interest" description="Disordered" evidence="1">
    <location>
        <begin position="81"/>
        <end position="144"/>
    </location>
</feature>
<reference evidence="4" key="5">
    <citation type="submission" date="2015-06" db="UniProtKB">
        <authorList>
            <consortium name="EnsemblFungi"/>
        </authorList>
    </citation>
    <scope>IDENTIFICATION</scope>
    <source>
        <strain evidence="4">ATCC 64411</strain>
    </source>
</reference>
<feature type="compositionally biased region" description="Low complexity" evidence="1">
    <location>
        <begin position="120"/>
        <end position="132"/>
    </location>
</feature>
<evidence type="ECO:0000313" key="3">
    <source>
        <dbReference type="EMBL" id="KLU88356.1"/>
    </source>
</evidence>
<evidence type="ECO:0000256" key="1">
    <source>
        <dbReference type="SAM" id="MobiDB-lite"/>
    </source>
</evidence>
<reference evidence="4" key="4">
    <citation type="journal article" date="2015" name="G3 (Bethesda)">
        <title>Genome sequences of three phytopathogenic species of the Magnaporthaceae family of fungi.</title>
        <authorList>
            <person name="Okagaki L.H."/>
            <person name="Nunes C.C."/>
            <person name="Sailsbery J."/>
            <person name="Clay B."/>
            <person name="Brown D."/>
            <person name="John T."/>
            <person name="Oh Y."/>
            <person name="Young N."/>
            <person name="Fitzgerald M."/>
            <person name="Haas B.J."/>
            <person name="Zeng Q."/>
            <person name="Young S."/>
            <person name="Adiconis X."/>
            <person name="Fan L."/>
            <person name="Levin J.Z."/>
            <person name="Mitchell T.K."/>
            <person name="Okubara P.A."/>
            <person name="Farman M.L."/>
            <person name="Kohn L.M."/>
            <person name="Birren B."/>
            <person name="Ma L.-J."/>
            <person name="Dean R.A."/>
        </authorList>
    </citation>
    <scope>NUCLEOTIDE SEQUENCE</scope>
    <source>
        <strain evidence="4">ATCC 64411 / 73-15</strain>
    </source>
</reference>
<reference evidence="3" key="3">
    <citation type="submission" date="2011-03" db="EMBL/GenBank/DDBJ databases">
        <title>Annotation of Magnaporthe poae ATCC 64411.</title>
        <authorList>
            <person name="Ma L.-J."/>
            <person name="Dead R."/>
            <person name="Young S.K."/>
            <person name="Zeng Q."/>
            <person name="Gargeya S."/>
            <person name="Fitzgerald M."/>
            <person name="Haas B."/>
            <person name="Abouelleil A."/>
            <person name="Alvarado L."/>
            <person name="Arachchi H.M."/>
            <person name="Berlin A."/>
            <person name="Brown A."/>
            <person name="Chapman S.B."/>
            <person name="Chen Z."/>
            <person name="Dunbar C."/>
            <person name="Freedman E."/>
            <person name="Gearin G."/>
            <person name="Gellesch M."/>
            <person name="Goldberg J."/>
            <person name="Griggs A."/>
            <person name="Gujja S."/>
            <person name="Heiman D."/>
            <person name="Howarth C."/>
            <person name="Larson L."/>
            <person name="Lui A."/>
            <person name="MacDonald P.J.P."/>
            <person name="Mehta T."/>
            <person name="Montmayeur A."/>
            <person name="Murphy C."/>
            <person name="Neiman D."/>
            <person name="Pearson M."/>
            <person name="Priest M."/>
            <person name="Roberts A."/>
            <person name="Saif S."/>
            <person name="Shea T."/>
            <person name="Shenoy N."/>
            <person name="Sisk P."/>
            <person name="Stolte C."/>
            <person name="Sykes S."/>
            <person name="Yandava C."/>
            <person name="Wortman J."/>
            <person name="Nusbaum C."/>
            <person name="Birren B."/>
        </authorList>
    </citation>
    <scope>NUCLEOTIDE SEQUENCE</scope>
    <source>
        <strain evidence="3">ATCC 64411</strain>
    </source>
</reference>
<reference evidence="5" key="2">
    <citation type="submission" date="2010-05" db="EMBL/GenBank/DDBJ databases">
        <title>The genome sequence of Magnaporthe poae strain ATCC 64411.</title>
        <authorList>
            <person name="Ma L.-J."/>
            <person name="Dead R."/>
            <person name="Young S."/>
            <person name="Zeng Q."/>
            <person name="Koehrsen M."/>
            <person name="Alvarado L."/>
            <person name="Berlin A."/>
            <person name="Chapman S.B."/>
            <person name="Chen Z."/>
            <person name="Freedman E."/>
            <person name="Gellesch M."/>
            <person name="Goldberg J."/>
            <person name="Griggs A."/>
            <person name="Gujja S."/>
            <person name="Heilman E.R."/>
            <person name="Heiman D."/>
            <person name="Hepburn T."/>
            <person name="Howarth C."/>
            <person name="Jen D."/>
            <person name="Larson L."/>
            <person name="Mehta T."/>
            <person name="Neiman D."/>
            <person name="Pearson M."/>
            <person name="Roberts A."/>
            <person name="Saif S."/>
            <person name="Shea T."/>
            <person name="Shenoy N."/>
            <person name="Sisk P."/>
            <person name="Stolte C."/>
            <person name="Sykes S."/>
            <person name="Walk T."/>
            <person name="White J."/>
            <person name="Yandava C."/>
            <person name="Haas B."/>
            <person name="Nusbaum C."/>
            <person name="Birren B."/>
        </authorList>
    </citation>
    <scope>NUCLEOTIDE SEQUENCE [LARGE SCALE GENOMIC DNA]</scope>
    <source>
        <strain evidence="5">ATCC 64411 / 73-15</strain>
    </source>
</reference>
<reference evidence="3" key="1">
    <citation type="submission" date="2010-05" db="EMBL/GenBank/DDBJ databases">
        <title>The Genome Sequence of Magnaporthe poae strain ATCC 64411.</title>
        <authorList>
            <consortium name="The Broad Institute Genome Sequencing Platform"/>
            <consortium name="Broad Institute Genome Sequencing Center for Infectious Disease"/>
            <person name="Ma L.-J."/>
            <person name="Dead R."/>
            <person name="Young S."/>
            <person name="Zeng Q."/>
            <person name="Koehrsen M."/>
            <person name="Alvarado L."/>
            <person name="Berlin A."/>
            <person name="Chapman S.B."/>
            <person name="Chen Z."/>
            <person name="Freedman E."/>
            <person name="Gellesch M."/>
            <person name="Goldberg J."/>
            <person name="Griggs A."/>
            <person name="Gujja S."/>
            <person name="Heilman E.R."/>
            <person name="Heiman D."/>
            <person name="Hepburn T."/>
            <person name="Howarth C."/>
            <person name="Jen D."/>
            <person name="Larson L."/>
            <person name="Mehta T."/>
            <person name="Neiman D."/>
            <person name="Pearson M."/>
            <person name="Roberts A."/>
            <person name="Saif S."/>
            <person name="Shea T."/>
            <person name="Shenoy N."/>
            <person name="Sisk P."/>
            <person name="Stolte C."/>
            <person name="Sykes S."/>
            <person name="Walk T."/>
            <person name="White J."/>
            <person name="Yandava C."/>
            <person name="Haas B."/>
            <person name="Nusbaum C."/>
            <person name="Birren B."/>
        </authorList>
    </citation>
    <scope>NUCLEOTIDE SEQUENCE</scope>
    <source>
        <strain evidence="3">ATCC 64411</strain>
    </source>
</reference>
<keyword evidence="2" id="KW-1133">Transmembrane helix</keyword>
<dbReference type="AlphaFoldDB" id="A0A0C4E4F0"/>
<dbReference type="Proteomes" id="UP000011715">
    <property type="component" value="Unassembled WGS sequence"/>
</dbReference>
<dbReference type="EMBL" id="ADBL01001775">
    <property type="status" value="NOT_ANNOTATED_CDS"/>
    <property type="molecule type" value="Genomic_DNA"/>
</dbReference>